<evidence type="ECO:0000259" key="1">
    <source>
        <dbReference type="Pfam" id="PF17936"/>
    </source>
</evidence>
<feature type="domain" description="Bacterial Ig-like" evidence="2">
    <location>
        <begin position="1581"/>
        <end position="1679"/>
    </location>
</feature>
<feature type="domain" description="Bacterial Ig-like" evidence="2">
    <location>
        <begin position="713"/>
        <end position="803"/>
    </location>
</feature>
<feature type="domain" description="Bacterial Ig-like" evidence="2">
    <location>
        <begin position="609"/>
        <end position="706"/>
    </location>
</feature>
<evidence type="ECO:0000313" key="4">
    <source>
        <dbReference type="Proteomes" id="UP000699865"/>
    </source>
</evidence>
<feature type="domain" description="Bacterial Ig-like" evidence="2">
    <location>
        <begin position="1975"/>
        <end position="2068"/>
    </location>
</feature>
<dbReference type="PANTHER" id="PTHR14795:SF0">
    <property type="entry name" value="TRANSMEMBRANE PROTEIN 62"/>
    <property type="match status" value="1"/>
</dbReference>
<feature type="domain" description="Bacterial Ig-like" evidence="2">
    <location>
        <begin position="3804"/>
        <end position="3891"/>
    </location>
</feature>
<feature type="domain" description="Bacterial Ig-like" evidence="2">
    <location>
        <begin position="2458"/>
        <end position="2554"/>
    </location>
</feature>
<reference evidence="3 4" key="1">
    <citation type="submission" date="2021-03" db="EMBL/GenBank/DDBJ databases">
        <title>Five novel Rahnella species.</title>
        <authorList>
            <person name="Brady C."/>
            <person name="Asselin J."/>
            <person name="Beer S."/>
            <person name="Bruberg M.B."/>
            <person name="Crampton B."/>
            <person name="Venter S."/>
            <person name="Arnold D."/>
            <person name="Denman S."/>
        </authorList>
    </citation>
    <scope>NUCLEOTIDE SEQUENCE [LARGE SCALE GENOMIC DNA]</scope>
    <source>
        <strain evidence="3 4">L72c</strain>
    </source>
</reference>
<dbReference type="EMBL" id="JAFMOU010000047">
    <property type="protein sequence ID" value="MBU9833322.1"/>
    <property type="molecule type" value="Genomic_DNA"/>
</dbReference>
<dbReference type="NCBIfam" id="NF033510">
    <property type="entry name" value="Ca_tandemer"/>
    <property type="match status" value="29"/>
</dbReference>
<feature type="domain" description="Bacterial Ig-like" evidence="2">
    <location>
        <begin position="1195"/>
        <end position="1291"/>
    </location>
</feature>
<feature type="domain" description="Bacterial Ig-like" evidence="2">
    <location>
        <begin position="1876"/>
        <end position="1971"/>
    </location>
</feature>
<dbReference type="Pfam" id="PF19077">
    <property type="entry name" value="Big_13"/>
    <property type="match status" value="39"/>
</dbReference>
<feature type="domain" description="Bacterial Ig-like" evidence="2">
    <location>
        <begin position="1783"/>
        <end position="1873"/>
    </location>
</feature>
<feature type="domain" description="Bacterial Ig-like" evidence="2">
    <location>
        <begin position="3700"/>
        <end position="3796"/>
    </location>
</feature>
<feature type="domain" description="Bacterial Ig-like" evidence="2">
    <location>
        <begin position="219"/>
        <end position="316"/>
    </location>
</feature>
<feature type="domain" description="Bacterial Ig-like" evidence="2">
    <location>
        <begin position="3349"/>
        <end position="3421"/>
    </location>
</feature>
<feature type="domain" description="Bacterial Ig-like" evidence="2">
    <location>
        <begin position="1490"/>
        <end position="1579"/>
    </location>
</feature>
<feature type="domain" description="Bacterial Ig-like" evidence="2">
    <location>
        <begin position="3438"/>
        <end position="3516"/>
    </location>
</feature>
<feature type="domain" description="Bacterial Ig-like" evidence="2">
    <location>
        <begin position="806"/>
        <end position="901"/>
    </location>
</feature>
<keyword evidence="4" id="KW-1185">Reference proteome</keyword>
<sequence length="4039" mass="421225">MVTVTDTAGNSTSGEPFAFTVDTTLSVPVIDLTDASDSGADMTDNITNNTTPAFTLSQIDADAVTVEVLINGTVYPATQTGGIWSFTAPELTDGDYSVQVRVTDDAGNVATSGALDVTVDTAISAPLITLSDDTGVAGDNQTNDTTPGFAIVTDSDAATVLVSIDGGAAQAAVRDSAGQWHFTVPSALTDGEHNLVVTVTDTAGNSISGDAFAFTVDTTLSVPVIDLTDASDSGADMTDNITNNATPAFTLSNVDADAVTVEVLINGTVYPATQTGGIWGFTAPELTDGDYAVQVRVTDDAGNVATSGALDVTVDTAISAPGVTLSDDTGVAGDNQTNDTTPGFAIATDSDAATVLVSVDGGAAQSAVQDSEGQWHFTVPSALADGEHNLVVTVTDTAGNSTSGEAFAFTVDTTLSVPVIDLTDASDSGADMTDNITNNTTPAFALSQIDADAVTVEVLINGTSYPATQTGDVWSFTAPELTDGNYSVRVRVTDDAGNVAISGALNMTVDTAISAPGVTLSDDTGVAGDSQTNDTTPGFAIATDSDVVTVTVSIDGGAAQAAVQDSEGQWQFTVPSALADGEHNLVVTVTDTAGNSTSGEAFTFTVDTTLSVPVIDLTDASDSGADMTDNITNNTTPAFTLSQIDADAVRVEVLINGTVYPATKEGNVWGFTAPELTDGNYAVQVRVTDDAGNVATSGALDVTVDTAISAPGVTLSDDTGVAGDNQTNDTTPGFAIATDSDVVTVLVSVDGGAAQAAVRDSAGQWHFTVPSALADGEHNLVVTVTDTAGNSTSGEAFAFTVDTTRSLPVIDLTDGSDTGASTTDNITNNTTPAFALSQIDADAVTVEVLINGTVYPATQTGGIWGFTAPELTDGNYAVQVRVTDDAGNVATSGALNMTVDTAVAPVTLVLNAGSDTGASNSDGVTHDATPTFTFSNIAADMASLTLVLSNGAEYIIDLSNGNSFTLPVSLADGVYTATAVITDVAGNTASSPVSFTVDTQLTVPVIDLAEASDSGRYSTDNITRDTTPAFVLSSIDADVMTAEVLINGTAYPATKEGGLWSFTAPVLADGDYSVQVRITDNAGNTATSVALNMTVDTAINAPVITLSDDTGTSGDNQTNDTTPGFAIVTDSDAATVMVSVDGGVAQAAVQDAAGQWHFTVPSALGDGNHSLSVTVTDLAGNSSANSLDFTIDSQLSVPTLALNSEDDSGFSNTDNLTNNTRPTFAIGNIDADVVSVVISLNGKSWPVTISQGAGTFTLPEALADGSYTVQLTVTDDAGNEKIITTPLQIDTVTSVEGIALNDDTGVLNDWLTNVTGPTFTLSAPADAQTVAVSVDGGAAIQATYSEGGWVINLPDGLSDGEHTLQVTVTDKAGNTAQRDQIFAVDTTLEPLGVDMLNQDDSGTVDDNITHVTTPRFSLTGVPEDVFGITVSLNGASYSVTPQSDGSWVFMPPVALDDGEYQLLAVVTDNAGNQRTTSFNFVIDTSVSIDNITLLNDTGDSSTDSITNAGQPHFNVATSDDVVTMTATINGIACNVTQTATGIWSVTSPVLTTPGDYTLTVNVTDVAGNQTTSTKTITFDNQLSQPVVSFVTGDDTGYDTNDHLTGKNRPGFVITNIDDDVTGMSVVLNGKTTQIYADGTGNWTFTPDQVLNDGTYTLSVNLHDRAGNTSSKDFTFTVDTTVAKAIITMDEQSDTGDSQTDHLTNNRSPEFTFTNIDADVYKVQVVLNGTTYEVSKDPQDAWHWTAPELAAGTYTLSTLVTDKAGNQSSESMTFVIDTYVQIDSIQMSADTGYADNDHLTYDSRPDFTIQVSDDVSHVYVSLDGTTPVELTKTNGEWIFSCPAELSDGAHAVNVQVIDAAGNRASQQVDFVVDTTLMPVTIDLRDEDDSGNSSVDNYTRNTQPVFLFQGIPADAHSMVAVLDGQRYEIDLSLSPVSFKPPASLQDGSYTLEVELTDNAGNTAESSIIFNVDTQTSVSVDFAAGDDTGRSDNDNCTTQNMPTFDIAVPEDVTTVLVALDNGTQTSILKDSSGKWLFTTPVLTDGVHNIVVSVTDKAGNTAQTTLDFTVDTTLNMPLIDLISDSGYLTNDNLTNDATPKFEISNVDSDVWSVVVLLNGKSYPASRVDGTWVCQIPDADALSDGNYVAEVRIEDQAGNTRSGSLNFVIDTVCPSPVVSLSDADNSGDKSDNITNVAQPRLIISDMPEDIYQVSVTLGGETWQIEPQAGGWDVPQSLADGTYSAVVSFTDKAGNTSSTTYSFVVDTTVQSPGLVLLDDTGSNVTDNLTNVTAPRFEITAAEPLVSVRATLNGITVNVEQQDGRWIYTAESLADGSYTLQVEWVDIAGNHVTDDLTFTVDTQIPTPVIDLSTDSDSGSSASDNITNDPQPVFVISNVPDDVDSIRVNINGTSYIATMNSADQWTVRPNNLPDGEYTATVIMTDNAGNQAENSISFVIDTQIALSMEMDPASDTGVSHTDHLTNDVSPTFSGNTESHAQIVISIKDNSGTVMQTVEQQANADGSWSFTAADLADGQYTISVRATDVAGNSTEQSMNFVIDTLVATPTIGLTESDANNSHEALGLAPEFSGMAEAGSNLSIKIDGMTVASVTVSANGTWAWTPPSSFLSGDHVIAVTATDKAGNISSETSFNFIIPVVDLDPPTVMLSNDTDSGSLGDFITNNTKPVITGITLPGVTVTLYINGVAVGAAQSDSTGRYSYELPVMAEGIYSLQASIIDPNSQEALLSDSANLVVDTHVEPLEWSISGMTDEGYISDNTPTVSGISEPGAKIKIYVDGKFVIETSTSSDGTWSVRLPVIGNGGSHEIAFTVNDLAGNTMQIDPTPLILDSYISPLTLALRESDDTGSSSTDLITNKTKVNLEGVAEAGAVLTLYGKDGSVLTTLTVGDDGQWSYSVELSEGANTFIAIAEDSAGNKVQKDIIIQCDTHNSISDVALARESNSGDIGDMVTNDKTPTLSAMTDPGASVDIYVNEVKVATVVADASGLASYTLPESEDGNYNVTFISTDAAGNTVTSATSVVVIDTAVSGFEMTAPPELINSRALELTGTGEINSTVTIRVNGAVIGRASVDAEGNWNMPVVLGEDGEYIISATLTDIAGNVVAGEDYPVTLDSHTDYPTISLNDETNSASKGDNITNINPPAFHGTAEAGATVNILVDEVMVATIVADADGNWSWAYPGTMNDGEYSVRVIAEDVAGNTAESARILVTIDTETDIQIQGMADDGGYYANDYYTGSTRPTFNITGEKNQPVSVYIDGEYVETITPGSISSTYTVPADLDDGSHSIRFEITDAAGNTASTESRNFTIDTVNDTPIVLTTINGQPVETITVGDVTYLTDITTNATLTGKAEAGSYLSITVNGLTVNQFWVGEDGNWTASINKMVLQDGELNIKFNSTDKAGNEKETSMVIVVDTRIDAFSVNVEDNKSTTADKWALNNQNVTFFGRGEAGSTVTVFLAGVAVASVMVAADGTWAMEPTSLADGNYSLSFKIEDPAGNTQIISHDVTIDTQAPAVPVVDTSAFIDGSGLWVMSGTAEAGSKLVVEDETGKVIASVTADSNGNWSTVFNYPDGGKVTLHAEDAVGNISPDVTFDEMRAVPALTLDIASDSGIIGDMITSNTMPTLLLQNIESDVTQVVVTLNGQSYNALQSGQGIWSLTFTEPLPEGRWSVMVTATDAAGNSQSATVMLEIDHSLSLPEVVLDGMSDTGSVGDMLTNNATPTLVLQDIDADVTQVIVTINSQTYNAVQGEEGGWSLTLPDALPEGTWPVTVTVTDDAGNSQTTVTELTVDQSLSVPVAAMESDTGGDHIVNDNTPGFILTDVDADADSVTVNVNGNNYDALKSDDGEWSFTPPEPLTDGEYQLVITTTDVAGNVSHSEPFDFIIDTQIDTFDARLVNNEGDQPDEWRSESHTLDIAGQGEAGATVSASIDGGEAIHIQVDEQGDWSLQMSDIADGTHSLQLGIVDKAGNTQQIEYSVTVDTSSALLMATMQDEPESDTKDSVSHDQAAAVMSAEIMTITPIDNTTHDDQQVDHP</sequence>
<feature type="domain" description="Bacterial Ig-like" evidence="2">
    <location>
        <begin position="904"/>
        <end position="999"/>
    </location>
</feature>
<dbReference type="InterPro" id="IPR041498">
    <property type="entry name" value="Big_6"/>
</dbReference>
<evidence type="ECO:0000259" key="2">
    <source>
        <dbReference type="Pfam" id="PF19077"/>
    </source>
</evidence>
<feature type="domain" description="Bacterial Ig-like" evidence="2">
    <location>
        <begin position="518"/>
        <end position="608"/>
    </location>
</feature>
<proteinExistence type="predicted"/>
<feature type="domain" description="Bacterial Ig-like" evidence="2">
    <location>
        <begin position="2653"/>
        <end position="2748"/>
    </location>
</feature>
<name>A0ABS6KUT0_9GAMM</name>
<feature type="domain" description="Bacterial Ig-like" evidence="2">
    <location>
        <begin position="1297"/>
        <end position="1386"/>
    </location>
</feature>
<feature type="domain" description="Bacterial Ig-like" evidence="2">
    <location>
        <begin position="3917"/>
        <end position="3986"/>
    </location>
</feature>
<dbReference type="InterPro" id="IPR044016">
    <property type="entry name" value="Big_13"/>
</dbReference>
<feature type="domain" description="Bacterial Ig-like" evidence="2">
    <location>
        <begin position="1388"/>
        <end position="1484"/>
    </location>
</feature>
<gene>
    <name evidence="3" type="ORF">J1786_00435</name>
</gene>
<feature type="domain" description="Bacterial Ig-like" evidence="2">
    <location>
        <begin position="3604"/>
        <end position="3697"/>
    </location>
</feature>
<feature type="domain" description="Bacterial Ig-like" evidence="2">
    <location>
        <begin position="2169"/>
        <end position="2261"/>
    </location>
</feature>
<feature type="domain" description="Bacterial Ig-like" evidence="2">
    <location>
        <begin position="2578"/>
        <end position="2647"/>
    </location>
</feature>
<feature type="domain" description="Bacterial Ig-like" evidence="2">
    <location>
        <begin position="323"/>
        <end position="413"/>
    </location>
</feature>
<comment type="caution">
    <text evidence="3">The sequence shown here is derived from an EMBL/GenBank/DDBJ whole genome shotgun (WGS) entry which is preliminary data.</text>
</comment>
<dbReference type="Proteomes" id="UP000699865">
    <property type="component" value="Unassembled WGS sequence"/>
</dbReference>
<dbReference type="Pfam" id="PF17936">
    <property type="entry name" value="Big_6"/>
    <property type="match status" value="2"/>
</dbReference>
<feature type="domain" description="Bacterial Ig-like" evidence="2">
    <location>
        <begin position="2356"/>
        <end position="2453"/>
    </location>
</feature>
<feature type="domain" description="Bacterial Ig-like" evidence="2">
    <location>
        <begin position="3231"/>
        <end position="3317"/>
    </location>
</feature>
<feature type="domain" description="Bacterial Ig-like" evidence="2">
    <location>
        <begin position="128"/>
        <end position="218"/>
    </location>
</feature>
<protein>
    <submittedName>
        <fullName evidence="3">Ig-like domain repeat protein</fullName>
    </submittedName>
</protein>
<feature type="domain" description="Bacterial Ig" evidence="1">
    <location>
        <begin position="3049"/>
        <end position="3111"/>
    </location>
</feature>
<dbReference type="PANTHER" id="PTHR14795">
    <property type="entry name" value="HELICASE RELATED"/>
    <property type="match status" value="1"/>
</dbReference>
<organism evidence="3 4">
    <name type="scientific">Rahnella perminowiae</name>
    <dbReference type="NCBI Taxonomy" id="2816244"/>
    <lineage>
        <taxon>Bacteria</taxon>
        <taxon>Pseudomonadati</taxon>
        <taxon>Pseudomonadota</taxon>
        <taxon>Gammaproteobacteria</taxon>
        <taxon>Enterobacterales</taxon>
        <taxon>Yersiniaceae</taxon>
        <taxon>Rahnella</taxon>
    </lineage>
</organism>
<feature type="domain" description="Bacterial Ig-like" evidence="2">
    <location>
        <begin position="414"/>
        <end position="511"/>
    </location>
</feature>
<feature type="domain" description="Bacterial Ig-like" evidence="2">
    <location>
        <begin position="2076"/>
        <end position="2166"/>
    </location>
</feature>
<feature type="domain" description="Bacterial Ig-like" evidence="2">
    <location>
        <begin position="2756"/>
        <end position="2840"/>
    </location>
</feature>
<feature type="domain" description="Bacterial Ig-like" evidence="2">
    <location>
        <begin position="1680"/>
        <end position="1777"/>
    </location>
</feature>
<evidence type="ECO:0000313" key="3">
    <source>
        <dbReference type="EMBL" id="MBU9833322.1"/>
    </source>
</evidence>
<feature type="domain" description="Bacterial Ig" evidence="1">
    <location>
        <begin position="3537"/>
        <end position="3598"/>
    </location>
</feature>
<feature type="domain" description="Bacterial Ig-like" evidence="2">
    <location>
        <begin position="2943"/>
        <end position="3035"/>
    </location>
</feature>
<feature type="domain" description="Bacterial Ig-like" evidence="2">
    <location>
        <begin position="2267"/>
        <end position="2355"/>
    </location>
</feature>
<feature type="domain" description="Bacterial Ig-like" evidence="2">
    <location>
        <begin position="1001"/>
        <end position="1097"/>
    </location>
</feature>
<feature type="domain" description="Bacterial Ig-like" evidence="2">
    <location>
        <begin position="1101"/>
        <end position="1192"/>
    </location>
</feature>
<feature type="domain" description="Bacterial Ig-like" evidence="2">
    <location>
        <begin position="2844"/>
        <end position="2938"/>
    </location>
</feature>
<feature type="domain" description="Bacterial Ig-like" evidence="2">
    <location>
        <begin position="24"/>
        <end position="121"/>
    </location>
</feature>
<feature type="domain" description="Bacterial Ig-like" evidence="2">
    <location>
        <begin position="3127"/>
        <end position="3221"/>
    </location>
</feature>
<accession>A0ABS6KUT0</accession>